<dbReference type="EMBL" id="JAUUTY010000004">
    <property type="protein sequence ID" value="KAK1649542.1"/>
    <property type="molecule type" value="Genomic_DNA"/>
</dbReference>
<dbReference type="FunFam" id="1.10.10.60:FF:000467">
    <property type="entry name" value="Os03g0412900 protein"/>
    <property type="match status" value="1"/>
</dbReference>
<reference evidence="7" key="1">
    <citation type="submission" date="2023-07" db="EMBL/GenBank/DDBJ databases">
        <title>A chromosome-level genome assembly of Lolium multiflorum.</title>
        <authorList>
            <person name="Chen Y."/>
            <person name="Copetti D."/>
            <person name="Kolliker R."/>
            <person name="Studer B."/>
        </authorList>
    </citation>
    <scope>NUCLEOTIDE SEQUENCE</scope>
    <source>
        <strain evidence="7">02402/16</strain>
        <tissue evidence="7">Leaf</tissue>
    </source>
</reference>
<keyword evidence="4" id="KW-0539">Nucleus</keyword>
<dbReference type="GO" id="GO:0003677">
    <property type="term" value="F:DNA binding"/>
    <property type="evidence" value="ECO:0007669"/>
    <property type="project" value="UniProtKB-KW"/>
</dbReference>
<feature type="compositionally biased region" description="Basic and acidic residues" evidence="5">
    <location>
        <begin position="393"/>
        <end position="411"/>
    </location>
</feature>
<name>A0AAD8SEC3_LOLMU</name>
<dbReference type="SUPFAM" id="SSF109715">
    <property type="entry name" value="DEK C-terminal domain"/>
    <property type="match status" value="1"/>
</dbReference>
<evidence type="ECO:0000256" key="4">
    <source>
        <dbReference type="ARBA" id="ARBA00023242"/>
    </source>
</evidence>
<evidence type="ECO:0000256" key="1">
    <source>
        <dbReference type="ARBA" id="ARBA00004123"/>
    </source>
</evidence>
<evidence type="ECO:0000256" key="2">
    <source>
        <dbReference type="ARBA" id="ARBA00022853"/>
    </source>
</evidence>
<feature type="domain" description="DEK-C" evidence="6">
    <location>
        <begin position="286"/>
        <end position="341"/>
    </location>
</feature>
<dbReference type="GO" id="GO:0005634">
    <property type="term" value="C:nucleus"/>
    <property type="evidence" value="ECO:0007669"/>
    <property type="project" value="UniProtKB-SubCell"/>
</dbReference>
<dbReference type="InterPro" id="IPR044198">
    <property type="entry name" value="DEK"/>
</dbReference>
<feature type="region of interest" description="Disordered" evidence="5">
    <location>
        <begin position="247"/>
        <end position="286"/>
    </location>
</feature>
<evidence type="ECO:0000256" key="3">
    <source>
        <dbReference type="ARBA" id="ARBA00023125"/>
    </source>
</evidence>
<sequence length="706" mass="75778">MFSLGELALVPQPGTSEAASMECANWTSAGAGVGAEGNRLKESEFREQIVKLAGIACHEDEEKSRIELLEKLKGCNKIGLIEMCRYFDIRGSTSTRKDDIVTILMEFLMEHGSRIDCTDPDKKLRKRKRNRDGADLSGGDPSKKRKPSGTVLETHGEEQAAGKKCVKDRTNWGNRNVCTDNKAGQFSKGKAKPDQFEGVNGSMMEKLDVVPLPGLPIHTHEQILITTPCAKFASDVENNSMDMKASTKKTISVSKKKATHTTDRNENFCGNNSSRGDVKPRKQAVRPTKDELRQAVFCILDTANFATMTFGEVVKAVDKYFGKDLFERKPLIRALIEEELFRLAEEAEKKELEEEEAMGIKARAEQAAKASTKDGRVGSDIVKENGLQAGQDGKSKDAEKNYRSDNIEKEAGNGTSVKAVDSRSSDDAAESSQDGKAEVETVNETNCDGFSKDGEAGNIVQNVNGDDGVEISKDGKAGSIVQNANGNDGVEILKDGKTGDIVQNANGDDGVEILQDGKAEADRKNENNSDGFAKDGEAVNIVQNAKGDDGVEIFKDGKAETAKNCSGNTIGGSEDVKSGEGEGTKDGRTEECRSVNDANSAEKVGDCEPEESNTNEKAGHVNCLEDGKSQEAGDNVNGENTPSRGTECGKANETMGNASTEQSRIGEDDDGKAEDAEQNLKAKVDADSSNHGTAEDDAIANADDQA</sequence>
<feature type="compositionally biased region" description="Basic and acidic residues" evidence="5">
    <location>
        <begin position="574"/>
        <end position="594"/>
    </location>
</feature>
<dbReference type="Gene3D" id="1.10.10.60">
    <property type="entry name" value="Homeodomain-like"/>
    <property type="match status" value="1"/>
</dbReference>
<dbReference type="PROSITE" id="PS51998">
    <property type="entry name" value="DEK_C"/>
    <property type="match status" value="1"/>
</dbReference>
<feature type="region of interest" description="Disordered" evidence="5">
    <location>
        <begin position="517"/>
        <end position="537"/>
    </location>
</feature>
<comment type="caution">
    <text evidence="7">The sequence shown here is derived from an EMBL/GenBank/DDBJ whole genome shotgun (WGS) entry which is preliminary data.</text>
</comment>
<feature type="compositionally biased region" description="Basic and acidic residues" evidence="5">
    <location>
        <begin position="617"/>
        <end position="631"/>
    </location>
</feature>
<feature type="region of interest" description="Disordered" evidence="5">
    <location>
        <begin position="560"/>
        <end position="706"/>
    </location>
</feature>
<keyword evidence="2" id="KW-0156">Chromatin regulator</keyword>
<protein>
    <recommendedName>
        <fullName evidence="6">DEK-C domain-containing protein</fullName>
    </recommendedName>
</protein>
<evidence type="ECO:0000313" key="8">
    <source>
        <dbReference type="Proteomes" id="UP001231189"/>
    </source>
</evidence>
<accession>A0AAD8SEC3</accession>
<feature type="compositionally biased region" description="Basic and acidic residues" evidence="5">
    <location>
        <begin position="673"/>
        <end position="688"/>
    </location>
</feature>
<comment type="subcellular location">
    <subcellularLocation>
        <location evidence="1">Nucleus</location>
    </subcellularLocation>
</comment>
<feature type="compositionally biased region" description="Polar residues" evidence="5">
    <location>
        <begin position="654"/>
        <end position="663"/>
    </location>
</feature>
<evidence type="ECO:0000256" key="5">
    <source>
        <dbReference type="SAM" id="MobiDB-lite"/>
    </source>
</evidence>
<dbReference type="Proteomes" id="UP001231189">
    <property type="component" value="Unassembled WGS sequence"/>
</dbReference>
<feature type="region of interest" description="Disordered" evidence="5">
    <location>
        <begin position="118"/>
        <end position="164"/>
    </location>
</feature>
<dbReference type="GO" id="GO:0006325">
    <property type="term" value="P:chromatin organization"/>
    <property type="evidence" value="ECO:0007669"/>
    <property type="project" value="UniProtKB-KW"/>
</dbReference>
<keyword evidence="8" id="KW-1185">Reference proteome</keyword>
<dbReference type="PANTHER" id="PTHR13468:SF7">
    <property type="entry name" value="OS03G0412900 PROTEIN"/>
    <property type="match status" value="1"/>
</dbReference>
<gene>
    <name evidence="7" type="ORF">QYE76_067347</name>
</gene>
<dbReference type="Pfam" id="PF08766">
    <property type="entry name" value="DEK_C"/>
    <property type="match status" value="1"/>
</dbReference>
<evidence type="ECO:0000313" key="7">
    <source>
        <dbReference type="EMBL" id="KAK1649542.1"/>
    </source>
</evidence>
<keyword evidence="3" id="KW-0238">DNA-binding</keyword>
<dbReference type="PANTHER" id="PTHR13468">
    <property type="entry name" value="DEK PROTEIN"/>
    <property type="match status" value="1"/>
</dbReference>
<evidence type="ECO:0000259" key="6">
    <source>
        <dbReference type="PROSITE" id="PS51998"/>
    </source>
</evidence>
<dbReference type="GO" id="GO:2000779">
    <property type="term" value="P:regulation of double-strand break repair"/>
    <property type="evidence" value="ECO:0007669"/>
    <property type="project" value="TreeGrafter"/>
</dbReference>
<dbReference type="GO" id="GO:0042393">
    <property type="term" value="F:histone binding"/>
    <property type="evidence" value="ECO:0007669"/>
    <property type="project" value="TreeGrafter"/>
</dbReference>
<dbReference type="InterPro" id="IPR014876">
    <property type="entry name" value="DEK_C"/>
</dbReference>
<feature type="region of interest" description="Disordered" evidence="5">
    <location>
        <begin position="363"/>
        <end position="471"/>
    </location>
</feature>
<dbReference type="AlphaFoldDB" id="A0AAD8SEC3"/>
<proteinExistence type="predicted"/>
<feature type="compositionally biased region" description="Basic and acidic residues" evidence="5">
    <location>
        <begin position="363"/>
        <end position="383"/>
    </location>
</feature>
<feature type="compositionally biased region" description="Basic and acidic residues" evidence="5">
    <location>
        <begin position="154"/>
        <end position="164"/>
    </location>
</feature>
<organism evidence="7 8">
    <name type="scientific">Lolium multiflorum</name>
    <name type="common">Italian ryegrass</name>
    <name type="synonym">Lolium perenne subsp. multiflorum</name>
    <dbReference type="NCBI Taxonomy" id="4521"/>
    <lineage>
        <taxon>Eukaryota</taxon>
        <taxon>Viridiplantae</taxon>
        <taxon>Streptophyta</taxon>
        <taxon>Embryophyta</taxon>
        <taxon>Tracheophyta</taxon>
        <taxon>Spermatophyta</taxon>
        <taxon>Magnoliopsida</taxon>
        <taxon>Liliopsida</taxon>
        <taxon>Poales</taxon>
        <taxon>Poaceae</taxon>
        <taxon>BOP clade</taxon>
        <taxon>Pooideae</taxon>
        <taxon>Poodae</taxon>
        <taxon>Poeae</taxon>
        <taxon>Poeae Chloroplast Group 2 (Poeae type)</taxon>
        <taxon>Loliodinae</taxon>
        <taxon>Loliinae</taxon>
        <taxon>Lolium</taxon>
    </lineage>
</organism>